<dbReference type="PANTHER" id="PTHR37984:SF13">
    <property type="entry name" value="RIBONUCLEASE H"/>
    <property type="match status" value="1"/>
</dbReference>
<evidence type="ECO:0000256" key="4">
    <source>
        <dbReference type="ARBA" id="ARBA00022722"/>
    </source>
</evidence>
<dbReference type="Proteomes" id="UP000683360">
    <property type="component" value="Unassembled WGS sequence"/>
</dbReference>
<dbReference type="Pfam" id="PF17921">
    <property type="entry name" value="Integrase_H2C2"/>
    <property type="match status" value="1"/>
</dbReference>
<feature type="domain" description="Integrase catalytic" evidence="12">
    <location>
        <begin position="958"/>
        <end position="1080"/>
    </location>
</feature>
<dbReference type="Gene3D" id="3.30.420.10">
    <property type="entry name" value="Ribonuclease H-like superfamily/Ribonuclease H"/>
    <property type="match status" value="1"/>
</dbReference>
<dbReference type="Gene3D" id="3.10.20.370">
    <property type="match status" value="1"/>
</dbReference>
<evidence type="ECO:0000256" key="3">
    <source>
        <dbReference type="ARBA" id="ARBA00022695"/>
    </source>
</evidence>
<evidence type="ECO:0000259" key="9">
    <source>
        <dbReference type="PROSITE" id="PS50158"/>
    </source>
</evidence>
<protein>
    <recommendedName>
        <fullName evidence="1">RNA-directed DNA polymerase</fullName>
        <ecNumber evidence="1">2.7.7.49</ecNumber>
    </recommendedName>
</protein>
<dbReference type="InterPro" id="IPR001995">
    <property type="entry name" value="Peptidase_A2_cat"/>
</dbReference>
<dbReference type="Gene3D" id="4.10.60.10">
    <property type="entry name" value="Zinc finger, CCHC-type"/>
    <property type="match status" value="1"/>
</dbReference>
<reference evidence="13" key="1">
    <citation type="submission" date="2021-03" db="EMBL/GenBank/DDBJ databases">
        <authorList>
            <person name="Bekaert M."/>
        </authorList>
    </citation>
    <scope>NUCLEOTIDE SEQUENCE</scope>
</reference>
<dbReference type="GO" id="GO:0008270">
    <property type="term" value="F:zinc ion binding"/>
    <property type="evidence" value="ECO:0007669"/>
    <property type="project" value="UniProtKB-KW"/>
</dbReference>
<feature type="domain" description="Peptidase A2" evidence="10">
    <location>
        <begin position="304"/>
        <end position="382"/>
    </location>
</feature>
<dbReference type="PROSITE" id="PS50878">
    <property type="entry name" value="RT_POL"/>
    <property type="match status" value="1"/>
</dbReference>
<dbReference type="GO" id="GO:0006508">
    <property type="term" value="P:proteolysis"/>
    <property type="evidence" value="ECO:0007669"/>
    <property type="project" value="InterPro"/>
</dbReference>
<keyword evidence="8" id="KW-0863">Zinc-finger</keyword>
<evidence type="ECO:0000256" key="6">
    <source>
        <dbReference type="ARBA" id="ARBA00022801"/>
    </source>
</evidence>
<dbReference type="PROSITE" id="PS50158">
    <property type="entry name" value="ZF_CCHC"/>
    <property type="match status" value="1"/>
</dbReference>
<evidence type="ECO:0000313" key="13">
    <source>
        <dbReference type="EMBL" id="CAG2202401.1"/>
    </source>
</evidence>
<evidence type="ECO:0000259" key="11">
    <source>
        <dbReference type="PROSITE" id="PS50878"/>
    </source>
</evidence>
<dbReference type="InterPro" id="IPR041588">
    <property type="entry name" value="Integrase_H2C2"/>
</dbReference>
<dbReference type="FunFam" id="3.30.70.270:FF:000026">
    <property type="entry name" value="Transposon Ty3-G Gag-Pol polyprotein"/>
    <property type="match status" value="1"/>
</dbReference>
<keyword evidence="4" id="KW-0540">Nuclease</keyword>
<dbReference type="InterPro" id="IPR001878">
    <property type="entry name" value="Znf_CCHC"/>
</dbReference>
<keyword evidence="6" id="KW-0378">Hydrolase</keyword>
<dbReference type="PROSITE" id="PS50994">
    <property type="entry name" value="INTEGRASE"/>
    <property type="match status" value="1"/>
</dbReference>
<keyword evidence="5" id="KW-0255">Endonuclease</keyword>
<dbReference type="SUPFAM" id="SSF53098">
    <property type="entry name" value="Ribonuclease H-like"/>
    <property type="match status" value="1"/>
</dbReference>
<dbReference type="InterPro" id="IPR001584">
    <property type="entry name" value="Integrase_cat-core"/>
</dbReference>
<dbReference type="EC" id="2.7.7.49" evidence="1"/>
<feature type="domain" description="Reverse transcriptase" evidence="11">
    <location>
        <begin position="409"/>
        <end position="587"/>
    </location>
</feature>
<dbReference type="InterPro" id="IPR036875">
    <property type="entry name" value="Znf_CCHC_sf"/>
</dbReference>
<dbReference type="Pfam" id="PF00078">
    <property type="entry name" value="RVT_1"/>
    <property type="match status" value="1"/>
</dbReference>
<evidence type="ECO:0000256" key="1">
    <source>
        <dbReference type="ARBA" id="ARBA00012493"/>
    </source>
</evidence>
<dbReference type="AlphaFoldDB" id="A0A8S3R5C7"/>
<dbReference type="SUPFAM" id="SSF57756">
    <property type="entry name" value="Retrovirus zinc finger-like domains"/>
    <property type="match status" value="1"/>
</dbReference>
<comment type="caution">
    <text evidence="13">The sequence shown here is derived from an EMBL/GenBank/DDBJ whole genome shotgun (WGS) entry which is preliminary data.</text>
</comment>
<dbReference type="InterPro" id="IPR021109">
    <property type="entry name" value="Peptidase_aspartic_dom_sf"/>
</dbReference>
<dbReference type="Gene3D" id="3.30.70.270">
    <property type="match status" value="2"/>
</dbReference>
<evidence type="ECO:0000256" key="2">
    <source>
        <dbReference type="ARBA" id="ARBA00022679"/>
    </source>
</evidence>
<dbReference type="SUPFAM" id="SSF50630">
    <property type="entry name" value="Acid proteases"/>
    <property type="match status" value="1"/>
</dbReference>
<keyword evidence="3" id="KW-0548">Nucleotidyltransferase</keyword>
<dbReference type="InterPro" id="IPR036397">
    <property type="entry name" value="RNaseH_sf"/>
</dbReference>
<feature type="domain" description="CCHC-type" evidence="9">
    <location>
        <begin position="224"/>
        <end position="240"/>
    </location>
</feature>
<dbReference type="InterPro" id="IPR043502">
    <property type="entry name" value="DNA/RNA_pol_sf"/>
</dbReference>
<dbReference type="CDD" id="cd01647">
    <property type="entry name" value="RT_LTR"/>
    <property type="match status" value="1"/>
</dbReference>
<dbReference type="InterPro" id="IPR012337">
    <property type="entry name" value="RNaseH-like_sf"/>
</dbReference>
<evidence type="ECO:0000259" key="12">
    <source>
        <dbReference type="PROSITE" id="PS50994"/>
    </source>
</evidence>
<dbReference type="SMART" id="SM00343">
    <property type="entry name" value="ZnF_C2HC"/>
    <property type="match status" value="2"/>
</dbReference>
<dbReference type="GO" id="GO:0003676">
    <property type="term" value="F:nucleic acid binding"/>
    <property type="evidence" value="ECO:0007669"/>
    <property type="project" value="InterPro"/>
</dbReference>
<dbReference type="CDD" id="cd09274">
    <property type="entry name" value="RNase_HI_RT_Ty3"/>
    <property type="match status" value="1"/>
</dbReference>
<dbReference type="InterPro" id="IPR000477">
    <property type="entry name" value="RT_dom"/>
</dbReference>
<dbReference type="InterPro" id="IPR050951">
    <property type="entry name" value="Retrovirus_Pol_polyprotein"/>
</dbReference>
<gene>
    <name evidence="13" type="ORF">MEDL_16978</name>
</gene>
<dbReference type="GO" id="GO:0004190">
    <property type="term" value="F:aspartic-type endopeptidase activity"/>
    <property type="evidence" value="ECO:0007669"/>
    <property type="project" value="InterPro"/>
</dbReference>
<dbReference type="Gene3D" id="1.10.340.70">
    <property type="match status" value="1"/>
</dbReference>
<organism evidence="13 14">
    <name type="scientific">Mytilus edulis</name>
    <name type="common">Blue mussel</name>
    <dbReference type="NCBI Taxonomy" id="6550"/>
    <lineage>
        <taxon>Eukaryota</taxon>
        <taxon>Metazoa</taxon>
        <taxon>Spiralia</taxon>
        <taxon>Lophotrochozoa</taxon>
        <taxon>Mollusca</taxon>
        <taxon>Bivalvia</taxon>
        <taxon>Autobranchia</taxon>
        <taxon>Pteriomorphia</taxon>
        <taxon>Mytilida</taxon>
        <taxon>Mytiloidea</taxon>
        <taxon>Mytilidae</taxon>
        <taxon>Mytilinae</taxon>
        <taxon>Mytilus</taxon>
    </lineage>
</organism>
<dbReference type="Gene3D" id="2.40.70.10">
    <property type="entry name" value="Acid Proteases"/>
    <property type="match status" value="1"/>
</dbReference>
<dbReference type="SUPFAM" id="SSF56672">
    <property type="entry name" value="DNA/RNA polymerases"/>
    <property type="match status" value="1"/>
</dbReference>
<evidence type="ECO:0000256" key="8">
    <source>
        <dbReference type="PROSITE-ProRule" id="PRU00047"/>
    </source>
</evidence>
<keyword evidence="8" id="KW-0862">Zinc</keyword>
<dbReference type="GO" id="GO:0004519">
    <property type="term" value="F:endonuclease activity"/>
    <property type="evidence" value="ECO:0007669"/>
    <property type="project" value="UniProtKB-KW"/>
</dbReference>
<dbReference type="InterPro" id="IPR043128">
    <property type="entry name" value="Rev_trsase/Diguanyl_cyclase"/>
</dbReference>
<dbReference type="OrthoDB" id="101614at2759"/>
<accession>A0A8S3R5C7</accession>
<keyword evidence="14" id="KW-1185">Reference proteome</keyword>
<dbReference type="FunFam" id="3.10.20.370:FF:000001">
    <property type="entry name" value="Retrovirus-related Pol polyprotein from transposon 17.6-like protein"/>
    <property type="match status" value="1"/>
</dbReference>
<sequence length="1080" mass="123086">MPTYGKLDSFDESEDWTQYVERMEHYFNANEIDEEDQKKGYFLKCMWEEYLQINKGFISTSQTRNEITGRFNKTSEGPPRSSTIRNHSERFKFNSRTRHSDESVRTFIAALRSLTEHCNYGDTLNAMLRDRLVVGIKSDRIQRRLLAEPNLTFEKALEIATAMETAEKNAQDIQASGTNGTFQKQINKVSKSYTRNNSGNSKQGDCYRCGGNHLAAECRFKDAKCHSCKKKGHIAKKCRNKSANGNLSENHREFKSRFKPRAHFMEQDETSESESENEVYSVFHFGNKSNEAYKVQINVNECEIAMEIDTGASVSIMSEDTYKEYKSKFRIEPTSAKLRTYMGEQIPVIGRAIVNVNYKKKRAKLSLLIVKRKGPNLLGRDWHESQDLCRPLPYALKDKVEKELERLEKEGQIQQVEFSDWAAPIVPVVKENGSIRICGDYKVTVNAVSKLDNYPIPKTEDLYATLGGGQEYTKLDLNQAYQQIELDEDSKRYVTINTHKGLFRYNRLPYGVASSPGIFQRTLENVVQGIANVLVRVDDILITGKTREEHLNTLSEVLSRFKRIGIRLKKQKCVFMAEEVVYLGFKINKHGIYPVESKVEAIDKAPSPTNVTELKAYLGMLNYYNRFLANLSHLLKPLHVLLQKDTKWSWGKEQEKAFIESKQLLKSASVLVHFDPKKKLILACDASPYGLGAVLSHKMDDGSDKPIAYTSRTLTSAEKNYSVLEKESLAIIFGIKKFHQYLYGHPVTIITDHKPLIGLFREDKPIPTMAASRIQRWALTLAAYEYTIVYKEGSLNGNADGLSRLPLKTNIEKTPTPGDTILLIEHLATTPVDAKQIQKWTRKDTILSMVLRYILNGWPSKCPNEEIRPYHSRKNELSSQDGCILWGGRVIIPQPGREAMLNELHQGHPGITRMKSLARSYIWWPGMDNDLELTVVNCYSCQENRKLSAEAPLHPWEYPSHPWSRIHIDFAGPFMNKSFLIMVDAYSKWIDIHVMNSTTSEATIAKLEQTFATHGLCDLIISDNGAAFTSKEFADYVKSNGIEHRTSAPWHPASNGCAERAVQSFKEGMKKIKEGTVRKS</sequence>
<evidence type="ECO:0000256" key="7">
    <source>
        <dbReference type="ARBA" id="ARBA00022918"/>
    </source>
</evidence>
<dbReference type="EMBL" id="CAJPWZ010000888">
    <property type="protein sequence ID" value="CAG2202401.1"/>
    <property type="molecule type" value="Genomic_DNA"/>
</dbReference>
<dbReference type="Gene3D" id="3.10.10.10">
    <property type="entry name" value="HIV Type 1 Reverse Transcriptase, subunit A, domain 1"/>
    <property type="match status" value="1"/>
</dbReference>
<dbReference type="GO" id="GO:0003964">
    <property type="term" value="F:RNA-directed DNA polymerase activity"/>
    <property type="evidence" value="ECO:0007669"/>
    <property type="project" value="UniProtKB-KW"/>
</dbReference>
<dbReference type="GO" id="GO:0015074">
    <property type="term" value="P:DNA integration"/>
    <property type="evidence" value="ECO:0007669"/>
    <property type="project" value="InterPro"/>
</dbReference>
<dbReference type="InterPro" id="IPR041373">
    <property type="entry name" value="RT_RNaseH"/>
</dbReference>
<proteinExistence type="predicted"/>
<evidence type="ECO:0000259" key="10">
    <source>
        <dbReference type="PROSITE" id="PS50175"/>
    </source>
</evidence>
<dbReference type="Pfam" id="PF00665">
    <property type="entry name" value="rve"/>
    <property type="match status" value="1"/>
</dbReference>
<name>A0A8S3R5C7_MYTED</name>
<dbReference type="Pfam" id="PF17917">
    <property type="entry name" value="RT_RNaseH"/>
    <property type="match status" value="1"/>
</dbReference>
<dbReference type="PROSITE" id="PS50175">
    <property type="entry name" value="ASP_PROT_RETROV"/>
    <property type="match status" value="1"/>
</dbReference>
<dbReference type="FunFam" id="1.10.340.70:FF:000003">
    <property type="entry name" value="Protein CBG25708"/>
    <property type="match status" value="1"/>
</dbReference>
<keyword evidence="8" id="KW-0479">Metal-binding</keyword>
<keyword evidence="7" id="KW-0695">RNA-directed DNA polymerase</keyword>
<keyword evidence="2" id="KW-0808">Transferase</keyword>
<dbReference type="PANTHER" id="PTHR37984">
    <property type="entry name" value="PROTEIN CBG26694"/>
    <property type="match status" value="1"/>
</dbReference>
<evidence type="ECO:0000313" key="14">
    <source>
        <dbReference type="Proteomes" id="UP000683360"/>
    </source>
</evidence>
<evidence type="ECO:0000256" key="5">
    <source>
        <dbReference type="ARBA" id="ARBA00022759"/>
    </source>
</evidence>